<organism evidence="3 4">
    <name type="scientific">Pseudocercospora fijiensis (strain CIRAD86)</name>
    <name type="common">Black leaf streak disease fungus</name>
    <name type="synonym">Mycosphaerella fijiensis</name>
    <dbReference type="NCBI Taxonomy" id="383855"/>
    <lineage>
        <taxon>Eukaryota</taxon>
        <taxon>Fungi</taxon>
        <taxon>Dikarya</taxon>
        <taxon>Ascomycota</taxon>
        <taxon>Pezizomycotina</taxon>
        <taxon>Dothideomycetes</taxon>
        <taxon>Dothideomycetidae</taxon>
        <taxon>Mycosphaerellales</taxon>
        <taxon>Mycosphaerellaceae</taxon>
        <taxon>Pseudocercospora</taxon>
    </lineage>
</organism>
<evidence type="ECO:0000256" key="2">
    <source>
        <dbReference type="SAM" id="Phobius"/>
    </source>
</evidence>
<gene>
    <name evidence="3" type="ORF">MYCFIDRAFT_176664</name>
</gene>
<feature type="region of interest" description="Disordered" evidence="1">
    <location>
        <begin position="357"/>
        <end position="387"/>
    </location>
</feature>
<accession>M3A9S7</accession>
<sequence length="480" mass="53380">MQLQEWPCQGPFMETGAAEPWPGGPDADIDRIEEPLLFSRPCIISDETRHRRHVTASDQQADFLATSVREFANTFAFLISALVSPYVFWTEQMRKVVLRHTGFRLVHAEVNLNHHTHDTIIDTVAAWQILGSESFPMPRRPLVLATDAGTTPKHTARHPNSLFGLHRARNIFTGNNGKASSIPFRDVFALPTHLTYSNIPANRPTPSIVSLDSRGDLAIAEIVFYAPALLISVWIDRGADSGDCGWWSRTRTTCFDSVPAGLTATRMGPCPAYRDEDAVCQRLRLALPSGQGHLHSSIFYFKTPNVFVEAFMLFLMEAIVVSIYMIAGLTTPKQVVAQAQQGMSDVEMKAASGGLPEGNGYGARMPPARQPAYQDSRRPQRRPVSASIRSKKEVLLTANCRFHALKRIDPAAVTILTCSSFPFTSYLNKSEFRTSLSVHMNPLHHREQSLKQFKKISSDAATLFNHITYTQDGNRFGTLG</sequence>
<name>M3A9S7_PSEFD</name>
<dbReference type="VEuPathDB" id="FungiDB:MYCFIDRAFT_176664"/>
<dbReference type="KEGG" id="pfj:MYCFIDRAFT_176664"/>
<dbReference type="GeneID" id="19333604"/>
<dbReference type="HOGENOM" id="CLU_568721_0_0_1"/>
<dbReference type="EMBL" id="KB446560">
    <property type="protein sequence ID" value="EME81381.1"/>
    <property type="molecule type" value="Genomic_DNA"/>
</dbReference>
<keyword evidence="2" id="KW-0812">Transmembrane</keyword>
<dbReference type="Proteomes" id="UP000016932">
    <property type="component" value="Unassembled WGS sequence"/>
</dbReference>
<dbReference type="AlphaFoldDB" id="M3A9S7"/>
<reference evidence="3 4" key="1">
    <citation type="journal article" date="2012" name="PLoS Pathog.">
        <title>Diverse lifestyles and strategies of plant pathogenesis encoded in the genomes of eighteen Dothideomycetes fungi.</title>
        <authorList>
            <person name="Ohm R.A."/>
            <person name="Feau N."/>
            <person name="Henrissat B."/>
            <person name="Schoch C.L."/>
            <person name="Horwitz B.A."/>
            <person name="Barry K.W."/>
            <person name="Condon B.J."/>
            <person name="Copeland A.C."/>
            <person name="Dhillon B."/>
            <person name="Glaser F."/>
            <person name="Hesse C.N."/>
            <person name="Kosti I."/>
            <person name="LaButti K."/>
            <person name="Lindquist E.A."/>
            <person name="Lucas S."/>
            <person name="Salamov A.A."/>
            <person name="Bradshaw R.E."/>
            <person name="Ciuffetti L."/>
            <person name="Hamelin R.C."/>
            <person name="Kema G.H.J."/>
            <person name="Lawrence C."/>
            <person name="Scott J.A."/>
            <person name="Spatafora J.W."/>
            <person name="Turgeon B.G."/>
            <person name="de Wit P.J.G.M."/>
            <person name="Zhong S."/>
            <person name="Goodwin S.B."/>
            <person name="Grigoriev I.V."/>
        </authorList>
    </citation>
    <scope>NUCLEOTIDE SEQUENCE [LARGE SCALE GENOMIC DNA]</scope>
    <source>
        <strain evidence="3 4">CIRAD86</strain>
    </source>
</reference>
<dbReference type="RefSeq" id="XP_007928582.1">
    <property type="nucleotide sequence ID" value="XM_007930391.1"/>
</dbReference>
<proteinExistence type="predicted"/>
<keyword evidence="2" id="KW-1133">Transmembrane helix</keyword>
<protein>
    <submittedName>
        <fullName evidence="3">Uncharacterized protein</fullName>
    </submittedName>
</protein>
<feature type="transmembrane region" description="Helical" evidence="2">
    <location>
        <begin position="306"/>
        <end position="327"/>
    </location>
</feature>
<feature type="transmembrane region" description="Helical" evidence="2">
    <location>
        <begin position="71"/>
        <end position="89"/>
    </location>
</feature>
<evidence type="ECO:0000313" key="4">
    <source>
        <dbReference type="Proteomes" id="UP000016932"/>
    </source>
</evidence>
<evidence type="ECO:0000313" key="3">
    <source>
        <dbReference type="EMBL" id="EME81381.1"/>
    </source>
</evidence>
<keyword evidence="2" id="KW-0472">Membrane</keyword>
<dbReference type="OrthoDB" id="2560628at2759"/>
<keyword evidence="4" id="KW-1185">Reference proteome</keyword>
<evidence type="ECO:0000256" key="1">
    <source>
        <dbReference type="SAM" id="MobiDB-lite"/>
    </source>
</evidence>